<dbReference type="InterPro" id="IPR004244">
    <property type="entry name" value="Transposase_22"/>
</dbReference>
<dbReference type="PANTHER" id="PTHR11505">
    <property type="entry name" value="L1 TRANSPOSABLE ELEMENT-RELATED"/>
    <property type="match status" value="1"/>
</dbReference>
<protein>
    <submittedName>
        <fullName evidence="1">Uncharacterized protein</fullName>
    </submittedName>
</protein>
<dbReference type="Gene3D" id="3.30.70.1820">
    <property type="entry name" value="L1 transposable element, RRM domain"/>
    <property type="match status" value="1"/>
</dbReference>
<accession>A0ABR3MGK8</accession>
<comment type="caution">
    <text evidence="1">The sequence shown here is derived from an EMBL/GenBank/DDBJ whole genome shotgun (WGS) entry which is preliminary data.</text>
</comment>
<keyword evidence="2" id="KW-1185">Reference proteome</keyword>
<proteinExistence type="predicted"/>
<evidence type="ECO:0000313" key="2">
    <source>
        <dbReference type="Proteomes" id="UP001558613"/>
    </source>
</evidence>
<evidence type="ECO:0000313" key="1">
    <source>
        <dbReference type="EMBL" id="KAL1264203.1"/>
    </source>
</evidence>
<dbReference type="Proteomes" id="UP001558613">
    <property type="component" value="Unassembled WGS sequence"/>
</dbReference>
<sequence>MQSLKEIRKATTSMESKLSALMERISDVEARVEFLEAYDRDLQSNPPARKDEIDVLRDKLMDMEDRSRRNNLRFVGIPEGSEGTDMEAFLEETLPQLLNIPTPSHGWDIERVAQSSCPKTPTEREAPSGHCEIHALWDERPHSANIQREEAAAVEG</sequence>
<dbReference type="EMBL" id="JAYMGO010000012">
    <property type="protein sequence ID" value="KAL1264203.1"/>
    <property type="molecule type" value="Genomic_DNA"/>
</dbReference>
<reference evidence="1 2" key="1">
    <citation type="submission" date="2023-09" db="EMBL/GenBank/DDBJ databases">
        <authorList>
            <person name="Wang M."/>
        </authorList>
    </citation>
    <scope>NUCLEOTIDE SEQUENCE [LARGE SCALE GENOMIC DNA]</scope>
    <source>
        <strain evidence="1">GT-2023</strain>
        <tissue evidence="1">Liver</tissue>
    </source>
</reference>
<gene>
    <name evidence="1" type="ORF">QQF64_004558</name>
</gene>
<organism evidence="1 2">
    <name type="scientific">Cirrhinus molitorella</name>
    <name type="common">mud carp</name>
    <dbReference type="NCBI Taxonomy" id="172907"/>
    <lineage>
        <taxon>Eukaryota</taxon>
        <taxon>Metazoa</taxon>
        <taxon>Chordata</taxon>
        <taxon>Craniata</taxon>
        <taxon>Vertebrata</taxon>
        <taxon>Euteleostomi</taxon>
        <taxon>Actinopterygii</taxon>
        <taxon>Neopterygii</taxon>
        <taxon>Teleostei</taxon>
        <taxon>Ostariophysi</taxon>
        <taxon>Cypriniformes</taxon>
        <taxon>Cyprinidae</taxon>
        <taxon>Labeoninae</taxon>
        <taxon>Labeonini</taxon>
        <taxon>Cirrhinus</taxon>
    </lineage>
</organism>
<name>A0ABR3MGK8_9TELE</name>